<organism evidence="1 2">
    <name type="scientific">Stenotrophomonas maltophilia</name>
    <name type="common">Pseudomonas maltophilia</name>
    <name type="synonym">Xanthomonas maltophilia</name>
    <dbReference type="NCBI Taxonomy" id="40324"/>
    <lineage>
        <taxon>Bacteria</taxon>
        <taxon>Pseudomonadati</taxon>
        <taxon>Pseudomonadota</taxon>
        <taxon>Gammaproteobacteria</taxon>
        <taxon>Lysobacterales</taxon>
        <taxon>Lysobacteraceae</taxon>
        <taxon>Stenotrophomonas</taxon>
        <taxon>Stenotrophomonas maltophilia group</taxon>
    </lineage>
</organism>
<dbReference type="AlphaFoldDB" id="A0AA40YBQ8"/>
<protein>
    <recommendedName>
        <fullName evidence="3">HEPN AbiU2-like domain-containing protein</fullName>
    </recommendedName>
</protein>
<comment type="caution">
    <text evidence="1">The sequence shown here is derived from an EMBL/GenBank/DDBJ whole genome shotgun (WGS) entry which is preliminary data.</text>
</comment>
<dbReference type="EMBL" id="JADUOV010000020">
    <property type="protein sequence ID" value="MBH1792178.1"/>
    <property type="molecule type" value="Genomic_DNA"/>
</dbReference>
<evidence type="ECO:0000313" key="2">
    <source>
        <dbReference type="Proteomes" id="UP000634179"/>
    </source>
</evidence>
<dbReference type="Proteomes" id="UP000634179">
    <property type="component" value="Unassembled WGS sequence"/>
</dbReference>
<evidence type="ECO:0000313" key="1">
    <source>
        <dbReference type="EMBL" id="MBH1792178.1"/>
    </source>
</evidence>
<reference evidence="1" key="1">
    <citation type="submission" date="2020-11" db="EMBL/GenBank/DDBJ databases">
        <title>Enhanced detection system for hospital associated transmission using whole genome sequencing surveillance.</title>
        <authorList>
            <person name="Harrison L.H."/>
            <person name="Van Tyne D."/>
            <person name="Marsh J.W."/>
            <person name="Griffith M.P."/>
            <person name="Snyder D.J."/>
            <person name="Cooper V.S."/>
            <person name="Mustapha M."/>
        </authorList>
    </citation>
    <scope>NUCLEOTIDE SEQUENCE</scope>
    <source>
        <strain evidence="1">STEN00053</strain>
    </source>
</reference>
<sequence length="295" mass="33545">MREKIAAWKNALDGDANSVSQALSHLAWNIAAFSSIGEAIREAPETEGGKKINGVMIDLLVEGFWGSTMQAIRRLVDKAHPLYGRNGVCSLGAILSDVRAVRNRITRRVYVEQIAELPYNYEEVRRRHEEYAWQQGPGAFWVPREFHYEISEQRHAEFDWLSGTTPGTSSDADVIQEGIFDRLDARLARLDRVVEHATLHYAHAATEASRNGRVLDQWGLDDAKAALKELYEVAELIGRWFCFSGVGMLLPTPQFDQFEHLDQPLLQGSRASLDALWNAFDEETQRWYQINNEDL</sequence>
<accession>A0AA40YBQ8</accession>
<evidence type="ECO:0008006" key="3">
    <source>
        <dbReference type="Google" id="ProtNLM"/>
    </source>
</evidence>
<gene>
    <name evidence="1" type="ORF">I5V89_20180</name>
</gene>
<proteinExistence type="predicted"/>
<name>A0AA40YBQ8_STEMA</name>